<protein>
    <submittedName>
        <fullName evidence="2">Tyrosine--tRNA ligase 1, cytoplasmic</fullName>
    </submittedName>
</protein>
<dbReference type="OrthoDB" id="584581at2759"/>
<evidence type="ECO:0000313" key="3">
    <source>
        <dbReference type="Proteomes" id="UP000095767"/>
    </source>
</evidence>
<evidence type="ECO:0000313" key="2">
    <source>
        <dbReference type="EMBL" id="OEL12532.1"/>
    </source>
</evidence>
<keyword evidence="3" id="KW-1185">Reference proteome</keyword>
<dbReference type="Proteomes" id="UP000095767">
    <property type="component" value="Unassembled WGS sequence"/>
</dbReference>
<dbReference type="SUPFAM" id="SSF52374">
    <property type="entry name" value="Nucleotidylyl transferase"/>
    <property type="match status" value="1"/>
</dbReference>
<proteinExistence type="predicted"/>
<organism evidence="2 3">
    <name type="scientific">Dichanthelium oligosanthes</name>
    <dbReference type="NCBI Taxonomy" id="888268"/>
    <lineage>
        <taxon>Eukaryota</taxon>
        <taxon>Viridiplantae</taxon>
        <taxon>Streptophyta</taxon>
        <taxon>Embryophyta</taxon>
        <taxon>Tracheophyta</taxon>
        <taxon>Spermatophyta</taxon>
        <taxon>Magnoliopsida</taxon>
        <taxon>Liliopsida</taxon>
        <taxon>Poales</taxon>
        <taxon>Poaceae</taxon>
        <taxon>PACMAD clade</taxon>
        <taxon>Panicoideae</taxon>
        <taxon>Panicodae</taxon>
        <taxon>Paniceae</taxon>
        <taxon>Dichantheliinae</taxon>
        <taxon>Dichanthelium</taxon>
    </lineage>
</organism>
<dbReference type="Gene3D" id="3.40.50.620">
    <property type="entry name" value="HUPs"/>
    <property type="match status" value="1"/>
</dbReference>
<evidence type="ECO:0000256" key="1">
    <source>
        <dbReference type="SAM" id="MobiDB-lite"/>
    </source>
</evidence>
<sequence>MLAGAFGLVGKAWKRTPVQPSTSLRRRSHMPPQLSHLHSTPAQRETFPEQQQLLQSNSGDTAGGSFEQRFATLKSIVEDRVNDRTFFCGRIVKSYMLKLITVYTMKCSYGRMVGIIKTLCVNKIVKSGCKVKILMTDWFAQMNRNIGSNLNKMQSIGSYNIEIWKAADMALDRVELVWLSDEINRHADEYWQLAMDVSRKTTVCGIKRCYGSRDPFEEFTAADVFFPSLQCATILFQKVIFFFLFENIQP</sequence>
<dbReference type="EMBL" id="LWDX02076848">
    <property type="protein sequence ID" value="OEL12532.1"/>
    <property type="molecule type" value="Genomic_DNA"/>
</dbReference>
<dbReference type="GO" id="GO:0004831">
    <property type="term" value="F:tyrosine-tRNA ligase activity"/>
    <property type="evidence" value="ECO:0007669"/>
    <property type="project" value="TreeGrafter"/>
</dbReference>
<keyword evidence="2" id="KW-0436">Ligase</keyword>
<gene>
    <name evidence="2" type="ORF">BAE44_0026446</name>
</gene>
<feature type="region of interest" description="Disordered" evidence="1">
    <location>
        <begin position="19"/>
        <end position="42"/>
    </location>
</feature>
<name>A0A1E5UI22_9POAL</name>
<reference evidence="2 3" key="1">
    <citation type="submission" date="2016-09" db="EMBL/GenBank/DDBJ databases">
        <title>The draft genome of Dichanthelium oligosanthes: A C3 panicoid grass species.</title>
        <authorList>
            <person name="Studer A.J."/>
            <person name="Schnable J.C."/>
            <person name="Brutnell T.P."/>
        </authorList>
    </citation>
    <scope>NUCLEOTIDE SEQUENCE [LARGE SCALE GENOMIC DNA]</scope>
    <source>
        <strain evidence="3">cv. Kellogg 1175</strain>
        <tissue evidence="2">Leaf</tissue>
    </source>
</reference>
<comment type="caution">
    <text evidence="2">The sequence shown here is derived from an EMBL/GenBank/DDBJ whole genome shotgun (WGS) entry which is preliminary data.</text>
</comment>
<dbReference type="InterPro" id="IPR014729">
    <property type="entry name" value="Rossmann-like_a/b/a_fold"/>
</dbReference>
<accession>A0A1E5UI22</accession>
<dbReference type="PANTHER" id="PTHR46264">
    <property type="entry name" value="TYROSINE-TRNA LIGASE"/>
    <property type="match status" value="1"/>
</dbReference>
<dbReference type="GO" id="GO:0005737">
    <property type="term" value="C:cytoplasm"/>
    <property type="evidence" value="ECO:0007669"/>
    <property type="project" value="TreeGrafter"/>
</dbReference>
<dbReference type="AlphaFoldDB" id="A0A1E5UI22"/>
<dbReference type="GO" id="GO:0006437">
    <property type="term" value="P:tyrosyl-tRNA aminoacylation"/>
    <property type="evidence" value="ECO:0007669"/>
    <property type="project" value="TreeGrafter"/>
</dbReference>
<dbReference type="PANTHER" id="PTHR46264:SF7">
    <property type="entry name" value="TYROSINE--TRNA LIGASE"/>
    <property type="match status" value="1"/>
</dbReference>
<dbReference type="STRING" id="888268.A0A1E5UI22"/>
<dbReference type="InterPro" id="IPR050489">
    <property type="entry name" value="Tyr-tRNA_synthase"/>
</dbReference>